<dbReference type="GO" id="GO:0016705">
    <property type="term" value="F:oxidoreductase activity, acting on paired donors, with incorporation or reduction of molecular oxygen"/>
    <property type="evidence" value="ECO:0007669"/>
    <property type="project" value="InterPro"/>
</dbReference>
<dbReference type="InterPro" id="IPR050529">
    <property type="entry name" value="CYP450_sterol_14alpha_dmase"/>
</dbReference>
<proteinExistence type="inferred from homology"/>
<keyword evidence="9" id="KW-0489">Methyltransferase</keyword>
<dbReference type="InterPro" id="IPR036396">
    <property type="entry name" value="Cyt_P450_sf"/>
</dbReference>
<keyword evidence="4 7" id="KW-0479">Metal-binding</keyword>
<keyword evidence="5 7" id="KW-0408">Iron</keyword>
<keyword evidence="6 8" id="KW-0503">Monooxygenase</keyword>
<reference evidence="9 10" key="1">
    <citation type="submission" date="2020-05" db="EMBL/GenBank/DDBJ databases">
        <title>Identification and distribution of gene clusters putatively required for synthesis of sphingolipid metabolism inhibitors in phylogenetically diverse species of the filamentous fungus Fusarium.</title>
        <authorList>
            <person name="Kim H.-S."/>
            <person name="Busman M."/>
            <person name="Brown D.W."/>
            <person name="Divon H."/>
            <person name="Uhlig S."/>
            <person name="Proctor R.H."/>
        </authorList>
    </citation>
    <scope>NUCLEOTIDE SEQUENCE [LARGE SCALE GENOMIC DNA]</scope>
    <source>
        <strain evidence="9 10">NRRL 26131</strain>
    </source>
</reference>
<sequence>MRKVKRPMQVPGSPYTITTDKVLLAAPIVTALSEEYFPDAQSWNPHRWDNKPQEEVVTDEMIDYGYGAVSKGTKSPYLPFGAGRHRCIGEKFTYVNLGVIVATLVRNFRLSTLDGKPGVPATDYTSLFSRPAQPAYIKWQRRKA</sequence>
<gene>
    <name evidence="9" type="ORF">FGLOB1_10643</name>
</gene>
<comment type="caution">
    <text evidence="9">The sequence shown here is derived from an EMBL/GenBank/DDBJ whole genome shotgun (WGS) entry which is preliminary data.</text>
</comment>
<name>A0A8H5XVD0_9HYPO</name>
<dbReference type="GO" id="GO:0008168">
    <property type="term" value="F:methyltransferase activity"/>
    <property type="evidence" value="ECO:0007669"/>
    <property type="project" value="UniProtKB-KW"/>
</dbReference>
<evidence type="ECO:0000313" key="9">
    <source>
        <dbReference type="EMBL" id="KAF5700659.1"/>
    </source>
</evidence>
<dbReference type="InterPro" id="IPR002403">
    <property type="entry name" value="Cyt_P450_E_grp-IV"/>
</dbReference>
<protein>
    <submittedName>
        <fullName evidence="9">Cytochrome family 51 (Sterol 14-demethylase)</fullName>
    </submittedName>
</protein>
<dbReference type="PRINTS" id="PR00465">
    <property type="entry name" value="EP450IV"/>
</dbReference>
<evidence type="ECO:0000256" key="7">
    <source>
        <dbReference type="PIRSR" id="PIRSR602403-1"/>
    </source>
</evidence>
<dbReference type="GO" id="GO:0004497">
    <property type="term" value="F:monooxygenase activity"/>
    <property type="evidence" value="ECO:0007669"/>
    <property type="project" value="UniProtKB-KW"/>
</dbReference>
<organism evidence="9 10">
    <name type="scientific">Fusarium globosum</name>
    <dbReference type="NCBI Taxonomy" id="78864"/>
    <lineage>
        <taxon>Eukaryota</taxon>
        <taxon>Fungi</taxon>
        <taxon>Dikarya</taxon>
        <taxon>Ascomycota</taxon>
        <taxon>Pezizomycotina</taxon>
        <taxon>Sordariomycetes</taxon>
        <taxon>Hypocreomycetidae</taxon>
        <taxon>Hypocreales</taxon>
        <taxon>Nectriaceae</taxon>
        <taxon>Fusarium</taxon>
        <taxon>Fusarium fujikuroi species complex</taxon>
    </lineage>
</organism>
<dbReference type="GO" id="GO:0005506">
    <property type="term" value="F:iron ion binding"/>
    <property type="evidence" value="ECO:0007669"/>
    <property type="project" value="InterPro"/>
</dbReference>
<dbReference type="Proteomes" id="UP000532311">
    <property type="component" value="Unassembled WGS sequence"/>
</dbReference>
<keyword evidence="8" id="KW-0560">Oxidoreductase</keyword>
<dbReference type="AlphaFoldDB" id="A0A8H5XVD0"/>
<evidence type="ECO:0000256" key="2">
    <source>
        <dbReference type="ARBA" id="ARBA00010617"/>
    </source>
</evidence>
<dbReference type="GO" id="GO:0032259">
    <property type="term" value="P:methylation"/>
    <property type="evidence" value="ECO:0007669"/>
    <property type="project" value="UniProtKB-KW"/>
</dbReference>
<dbReference type="GO" id="GO:0020037">
    <property type="term" value="F:heme binding"/>
    <property type="evidence" value="ECO:0007669"/>
    <property type="project" value="InterPro"/>
</dbReference>
<dbReference type="SUPFAM" id="SSF48264">
    <property type="entry name" value="Cytochrome P450"/>
    <property type="match status" value="1"/>
</dbReference>
<dbReference type="InterPro" id="IPR017972">
    <property type="entry name" value="Cyt_P450_CS"/>
</dbReference>
<comment type="similarity">
    <text evidence="2 8">Belongs to the cytochrome P450 family.</text>
</comment>
<feature type="binding site" description="axial binding residue" evidence="7">
    <location>
        <position position="87"/>
    </location>
    <ligand>
        <name>heme</name>
        <dbReference type="ChEBI" id="CHEBI:30413"/>
    </ligand>
    <ligandPart>
        <name>Fe</name>
        <dbReference type="ChEBI" id="CHEBI:18248"/>
    </ligandPart>
</feature>
<evidence type="ECO:0000256" key="8">
    <source>
        <dbReference type="RuleBase" id="RU000461"/>
    </source>
</evidence>
<accession>A0A8H5XVD0</accession>
<dbReference type="PANTHER" id="PTHR24304:SF2">
    <property type="entry name" value="24-HYDROXYCHOLESTEROL 7-ALPHA-HYDROXYLASE"/>
    <property type="match status" value="1"/>
</dbReference>
<dbReference type="EMBL" id="JAAQPF010000516">
    <property type="protein sequence ID" value="KAF5700659.1"/>
    <property type="molecule type" value="Genomic_DNA"/>
</dbReference>
<comment type="cofactor">
    <cofactor evidence="1 7">
        <name>heme</name>
        <dbReference type="ChEBI" id="CHEBI:30413"/>
    </cofactor>
</comment>
<keyword evidence="3 7" id="KW-0349">Heme</keyword>
<dbReference type="InterPro" id="IPR001128">
    <property type="entry name" value="Cyt_P450"/>
</dbReference>
<keyword evidence="10" id="KW-1185">Reference proteome</keyword>
<evidence type="ECO:0000256" key="6">
    <source>
        <dbReference type="ARBA" id="ARBA00023033"/>
    </source>
</evidence>
<evidence type="ECO:0000256" key="4">
    <source>
        <dbReference type="ARBA" id="ARBA00022723"/>
    </source>
</evidence>
<dbReference type="PANTHER" id="PTHR24304">
    <property type="entry name" value="CYTOCHROME P450 FAMILY 7"/>
    <property type="match status" value="1"/>
</dbReference>
<evidence type="ECO:0000313" key="10">
    <source>
        <dbReference type="Proteomes" id="UP000532311"/>
    </source>
</evidence>
<evidence type="ECO:0000256" key="1">
    <source>
        <dbReference type="ARBA" id="ARBA00001971"/>
    </source>
</evidence>
<evidence type="ECO:0000256" key="3">
    <source>
        <dbReference type="ARBA" id="ARBA00022617"/>
    </source>
</evidence>
<dbReference type="PROSITE" id="PS00086">
    <property type="entry name" value="CYTOCHROME_P450"/>
    <property type="match status" value="1"/>
</dbReference>
<dbReference type="Gene3D" id="1.10.630.10">
    <property type="entry name" value="Cytochrome P450"/>
    <property type="match status" value="1"/>
</dbReference>
<keyword evidence="9" id="KW-0808">Transferase</keyword>
<evidence type="ECO:0000256" key="5">
    <source>
        <dbReference type="ARBA" id="ARBA00023004"/>
    </source>
</evidence>
<dbReference type="Pfam" id="PF00067">
    <property type="entry name" value="p450"/>
    <property type="match status" value="1"/>
</dbReference>